<accession>A0AAE0KKE6</accession>
<feature type="compositionally biased region" description="Low complexity" evidence="1">
    <location>
        <begin position="51"/>
        <end position="69"/>
    </location>
</feature>
<keyword evidence="3" id="KW-1185">Reference proteome</keyword>
<feature type="compositionally biased region" description="Low complexity" evidence="1">
    <location>
        <begin position="159"/>
        <end position="172"/>
    </location>
</feature>
<evidence type="ECO:0000256" key="1">
    <source>
        <dbReference type="SAM" id="MobiDB-lite"/>
    </source>
</evidence>
<dbReference type="AlphaFoldDB" id="A0AAE0KKE6"/>
<feature type="compositionally biased region" description="Pro residues" evidence="1">
    <location>
        <begin position="237"/>
        <end position="246"/>
    </location>
</feature>
<dbReference type="Proteomes" id="UP001285441">
    <property type="component" value="Unassembled WGS sequence"/>
</dbReference>
<feature type="compositionally biased region" description="Basic and acidic residues" evidence="1">
    <location>
        <begin position="10"/>
        <end position="30"/>
    </location>
</feature>
<feature type="region of interest" description="Disordered" evidence="1">
    <location>
        <begin position="1"/>
        <end position="254"/>
    </location>
</feature>
<feature type="region of interest" description="Disordered" evidence="1">
    <location>
        <begin position="527"/>
        <end position="546"/>
    </location>
</feature>
<reference evidence="2" key="1">
    <citation type="journal article" date="2023" name="Mol. Phylogenet. Evol.">
        <title>Genome-scale phylogeny and comparative genomics of the fungal order Sordariales.</title>
        <authorList>
            <person name="Hensen N."/>
            <person name="Bonometti L."/>
            <person name="Westerberg I."/>
            <person name="Brannstrom I.O."/>
            <person name="Guillou S."/>
            <person name="Cros-Aarteil S."/>
            <person name="Calhoun S."/>
            <person name="Haridas S."/>
            <person name="Kuo A."/>
            <person name="Mondo S."/>
            <person name="Pangilinan J."/>
            <person name="Riley R."/>
            <person name="LaButti K."/>
            <person name="Andreopoulos B."/>
            <person name="Lipzen A."/>
            <person name="Chen C."/>
            <person name="Yan M."/>
            <person name="Daum C."/>
            <person name="Ng V."/>
            <person name="Clum A."/>
            <person name="Steindorff A."/>
            <person name="Ohm R.A."/>
            <person name="Martin F."/>
            <person name="Silar P."/>
            <person name="Natvig D.O."/>
            <person name="Lalanne C."/>
            <person name="Gautier V."/>
            <person name="Ament-Velasquez S.L."/>
            <person name="Kruys A."/>
            <person name="Hutchinson M.I."/>
            <person name="Powell A.J."/>
            <person name="Barry K."/>
            <person name="Miller A.N."/>
            <person name="Grigoriev I.V."/>
            <person name="Debuchy R."/>
            <person name="Gladieux P."/>
            <person name="Hiltunen Thoren M."/>
            <person name="Johannesson H."/>
        </authorList>
    </citation>
    <scope>NUCLEOTIDE SEQUENCE</scope>
    <source>
        <strain evidence="2">CBS 232.78</strain>
    </source>
</reference>
<gene>
    <name evidence="2" type="ORF">B0H63DRAFT_478351</name>
</gene>
<feature type="compositionally biased region" description="Low complexity" evidence="1">
    <location>
        <begin position="527"/>
        <end position="541"/>
    </location>
</feature>
<feature type="compositionally biased region" description="Polar residues" evidence="1">
    <location>
        <begin position="86"/>
        <end position="101"/>
    </location>
</feature>
<evidence type="ECO:0000313" key="2">
    <source>
        <dbReference type="EMBL" id="KAK3377912.1"/>
    </source>
</evidence>
<protein>
    <submittedName>
        <fullName evidence="2">Uncharacterized protein</fullName>
    </submittedName>
</protein>
<sequence length="820" mass="85973">MSSSSSSSSKEPKESKHQTERLRQPQRKDSLSSVLSWAGLQAKGISPKPPSATSALGQSSQTSSSNGGSKTRRNSHGPDVKKKARNGSTTSRQLSFSNSVAEDQEGSSAKTKHAKTTSSSSTTDPKTSDGVSKTSKSGSSEKLNKSTIDAPGASKETTQSQSSQQVPEKASSPPEPPSSPKPKSILRVSSPDGYRRPRPITSYSTSAPEPQPGQLYGPQLCPSTEFQPVFPGGMIPDPMPISPPTSPVSRPLSPGATVRFAKATIHRVEVGPGRRFLPVKRKSKSTLTYVAPLDPGKKQSTPKVILGSPTKLRRHQENQAAMGRYWLRTEEEEALWRAEAERRAEEEAERYRNEPASPPGSSVAARMSAGLQKLPWADVAIDNLPSLDSLASLDKLETEMSDSDDSTPESGAAVNSAGDATRQTIKGTMTVKTGEAKLELEEAGAASLDPEKLTLTVVRDTVEMPKPAVDEPKAGELKPKDKQEMPVDKDVQVIASTTVKPAQPTLAANTGTDGVMTTAKPVMVTAGTSPPAATKPATQTPGLGKPVQSATEAKSFLERTVEMATAAELAKKETWPSIPEAVVGKASVRKSAPAALVPGTAAEPATSNQPALTVPTLTKTSQVLQQASAVTMPVTKSPEPVPKSVLTVKSAPILATEPVEKKAEKTGGALLVEPNARQAEGAMKPPPLPLTKTPATPTVAATSAAPTLAITTSTAAVAPLPATTSAFPTERDENEKTKPDTTVVVLSRPVAATPPAAGATKEKPTVIVLEKTPPATVVAAASVSRPGSPSPVKASNHLHLSGARRVRTRYFEDHKHEITA</sequence>
<dbReference type="EMBL" id="JAULSW010000006">
    <property type="protein sequence ID" value="KAK3377912.1"/>
    <property type="molecule type" value="Genomic_DNA"/>
</dbReference>
<feature type="compositionally biased region" description="Low complexity" evidence="1">
    <location>
        <begin position="116"/>
        <end position="129"/>
    </location>
</feature>
<name>A0AAE0KKE6_9PEZI</name>
<reference evidence="2" key="2">
    <citation type="submission" date="2023-06" db="EMBL/GenBank/DDBJ databases">
        <authorList>
            <consortium name="Lawrence Berkeley National Laboratory"/>
            <person name="Haridas S."/>
            <person name="Hensen N."/>
            <person name="Bonometti L."/>
            <person name="Westerberg I."/>
            <person name="Brannstrom I.O."/>
            <person name="Guillou S."/>
            <person name="Cros-Aarteil S."/>
            <person name="Calhoun S."/>
            <person name="Kuo A."/>
            <person name="Mondo S."/>
            <person name="Pangilinan J."/>
            <person name="Riley R."/>
            <person name="LaButti K."/>
            <person name="Andreopoulos B."/>
            <person name="Lipzen A."/>
            <person name="Chen C."/>
            <person name="Yanf M."/>
            <person name="Daum C."/>
            <person name="Ng V."/>
            <person name="Clum A."/>
            <person name="Steindorff A."/>
            <person name="Ohm R."/>
            <person name="Martin F."/>
            <person name="Silar P."/>
            <person name="Natvig D."/>
            <person name="Lalanne C."/>
            <person name="Gautier V."/>
            <person name="Ament-velasquez S.L."/>
            <person name="Kruys A."/>
            <person name="Hutchinson M.I."/>
            <person name="Powell A.J."/>
            <person name="Barry K."/>
            <person name="Miller A.N."/>
            <person name="Grigoriev I.V."/>
            <person name="Debuchy R."/>
            <person name="Gladieux P."/>
            <person name="Thoren M.H."/>
            <person name="Johannesson H."/>
        </authorList>
    </citation>
    <scope>NUCLEOTIDE SEQUENCE</scope>
    <source>
        <strain evidence="2">CBS 232.78</strain>
    </source>
</reference>
<feature type="region of interest" description="Disordered" evidence="1">
    <location>
        <begin position="397"/>
        <end position="421"/>
    </location>
</feature>
<feature type="compositionally biased region" description="Polar residues" evidence="1">
    <location>
        <begin position="130"/>
        <end position="147"/>
    </location>
</feature>
<evidence type="ECO:0000313" key="3">
    <source>
        <dbReference type="Proteomes" id="UP001285441"/>
    </source>
</evidence>
<organism evidence="2 3">
    <name type="scientific">Podospora didyma</name>
    <dbReference type="NCBI Taxonomy" id="330526"/>
    <lineage>
        <taxon>Eukaryota</taxon>
        <taxon>Fungi</taxon>
        <taxon>Dikarya</taxon>
        <taxon>Ascomycota</taxon>
        <taxon>Pezizomycotina</taxon>
        <taxon>Sordariomycetes</taxon>
        <taxon>Sordariomycetidae</taxon>
        <taxon>Sordariales</taxon>
        <taxon>Podosporaceae</taxon>
        <taxon>Podospora</taxon>
    </lineage>
</organism>
<comment type="caution">
    <text evidence="2">The sequence shown here is derived from an EMBL/GenBank/DDBJ whole genome shotgun (WGS) entry which is preliminary data.</text>
</comment>
<proteinExistence type="predicted"/>